<comment type="subcellular location">
    <subcellularLocation>
        <location evidence="1">Cytoplasm</location>
    </subcellularLocation>
</comment>
<accession>A0A6I8NW47</accession>
<dbReference type="PROSITE" id="PS50010">
    <property type="entry name" value="DH_2"/>
    <property type="match status" value="1"/>
</dbReference>
<dbReference type="GO" id="GO:0035025">
    <property type="term" value="P:positive regulation of Rho protein signal transduction"/>
    <property type="evidence" value="ECO:0000318"/>
    <property type="project" value="GO_Central"/>
</dbReference>
<dbReference type="CDD" id="cd00160">
    <property type="entry name" value="RhoGEF"/>
    <property type="match status" value="1"/>
</dbReference>
<dbReference type="AlphaFoldDB" id="A0A6I8NW47"/>
<keyword evidence="3" id="KW-0344">Guanine-nucleotide releasing factor</keyword>
<feature type="region of interest" description="Disordered" evidence="6">
    <location>
        <begin position="72"/>
        <end position="96"/>
    </location>
</feature>
<feature type="domain" description="DH" evidence="8">
    <location>
        <begin position="112"/>
        <end position="296"/>
    </location>
</feature>
<name>A0A6I8NW47_ORNAN</name>
<dbReference type="CDD" id="cd10572">
    <property type="entry name" value="PH_RhoGEF3_XPLN"/>
    <property type="match status" value="1"/>
</dbReference>
<evidence type="ECO:0000313" key="9">
    <source>
        <dbReference type="Ensembl" id="ENSOANP00000044713.1"/>
    </source>
</evidence>
<dbReference type="InterPro" id="IPR011993">
    <property type="entry name" value="PH-like_dom_sf"/>
</dbReference>
<dbReference type="Gene3D" id="1.20.900.10">
    <property type="entry name" value="Dbl homology (DH) domain"/>
    <property type="match status" value="1"/>
</dbReference>
<evidence type="ECO:0000256" key="5">
    <source>
        <dbReference type="ARBA" id="ARBA00043905"/>
    </source>
</evidence>
<feature type="compositionally biased region" description="Pro residues" evidence="6">
    <location>
        <begin position="40"/>
        <end position="56"/>
    </location>
</feature>
<comment type="function">
    <text evidence="5">Acts as a guanine nucleotide exchange factor (GEF) for RhoA and RhoB GTPases.</text>
</comment>
<dbReference type="SMART" id="SM00325">
    <property type="entry name" value="RhoGEF"/>
    <property type="match status" value="1"/>
</dbReference>
<evidence type="ECO:0000313" key="10">
    <source>
        <dbReference type="Proteomes" id="UP000002279"/>
    </source>
</evidence>
<evidence type="ECO:0000256" key="1">
    <source>
        <dbReference type="ARBA" id="ARBA00004496"/>
    </source>
</evidence>
<dbReference type="GO" id="GO:0005085">
    <property type="term" value="F:guanyl-nucleotide exchange factor activity"/>
    <property type="evidence" value="ECO:0007669"/>
    <property type="project" value="UniProtKB-KW"/>
</dbReference>
<proteinExistence type="predicted"/>
<dbReference type="PROSITE" id="PS50003">
    <property type="entry name" value="PH_DOMAIN"/>
    <property type="match status" value="1"/>
</dbReference>
<dbReference type="Pfam" id="PF22697">
    <property type="entry name" value="SOS1_NGEF_PH"/>
    <property type="match status" value="1"/>
</dbReference>
<dbReference type="InterPro" id="IPR035899">
    <property type="entry name" value="DBL_dom_sf"/>
</dbReference>
<dbReference type="FunFam" id="2.30.29.30:FF:000151">
    <property type="entry name" value="Rho guanine nucleotide exchange factor 3"/>
    <property type="match status" value="1"/>
</dbReference>
<evidence type="ECO:0000259" key="7">
    <source>
        <dbReference type="PROSITE" id="PS50003"/>
    </source>
</evidence>
<dbReference type="InParanoid" id="A0A6I8NW47"/>
<keyword evidence="10" id="KW-1185">Reference proteome</keyword>
<dbReference type="Proteomes" id="UP000002279">
    <property type="component" value="Chromosome 6"/>
</dbReference>
<reference evidence="9" key="3">
    <citation type="submission" date="2025-09" db="UniProtKB">
        <authorList>
            <consortium name="Ensembl"/>
        </authorList>
    </citation>
    <scope>IDENTIFICATION</scope>
    <source>
        <strain evidence="9">Glennie</strain>
    </source>
</reference>
<dbReference type="Bgee" id="ENSOANG00000004550">
    <property type="expression patterns" value="Expressed in testis and 7 other cell types or tissues"/>
</dbReference>
<feature type="region of interest" description="Disordered" evidence="6">
    <location>
        <begin position="1"/>
        <end position="60"/>
    </location>
</feature>
<evidence type="ECO:0000256" key="3">
    <source>
        <dbReference type="ARBA" id="ARBA00022658"/>
    </source>
</evidence>
<dbReference type="PROSITE" id="PS00741">
    <property type="entry name" value="DH_1"/>
    <property type="match status" value="1"/>
</dbReference>
<dbReference type="InterPro" id="IPR000219">
    <property type="entry name" value="DH_dom"/>
</dbReference>
<keyword evidence="2" id="KW-0963">Cytoplasm</keyword>
<dbReference type="PANTHER" id="PTHR46006:SF3">
    <property type="entry name" value="RHO GUANINE NUCLEOTIDE EXCHANGE FACTOR 3"/>
    <property type="match status" value="1"/>
</dbReference>
<evidence type="ECO:0000256" key="4">
    <source>
        <dbReference type="ARBA" id="ARBA00023847"/>
    </source>
</evidence>
<dbReference type="Pfam" id="PF00621">
    <property type="entry name" value="RhoGEF"/>
    <property type="match status" value="1"/>
</dbReference>
<sequence>ALRPISPFFHSAARASAPIPGSEPRLSLGRVLRAGLAGPGPLPSDGPAPRSRPPAPQRSISFRTETARLFSFTPRGRGAGGASRRPRGGSSRLWSETYERGTRHQLCAREVKRQEVIFELMTGEQQLVEDLTLVKKNYYEPMQTLAILSETELQQIFGTLDDLIPLHQGENLLSQLQCARQEDGTVSEAGRILLGWLPGLRTYSSYCCNQVAAKVLLDHKKRERPVGNFLRLCQESSFSRRLDLWNFLDLPRSRLVKYPLLLRELLRHTAAEHPDWDPLQEAMTLSQDIVSTINQKTGEAECGYYQQRLLYLDEAQRAPGISRSRLLHCHGELRNNKGQVLHVFLFEEALVVTRLVSQEEQPGFQVYRQPLPLDQLILEDLPDGEARLGTSIRGAFTPGGERAKNMFRVSFREAGLGQAHTLQANDAFNKQQWLSCIRQAVDGRPERGPASPPGPEAADCSLAPLARLSLDGRRASSSMDVS</sequence>
<dbReference type="InterPro" id="IPR051480">
    <property type="entry name" value="Endocytic_GEF_Adapter"/>
</dbReference>
<feature type="domain" description="PH" evidence="7">
    <location>
        <begin position="320"/>
        <end position="442"/>
    </location>
</feature>
<reference evidence="9" key="2">
    <citation type="submission" date="2025-08" db="UniProtKB">
        <authorList>
            <consortium name="Ensembl"/>
        </authorList>
    </citation>
    <scope>IDENTIFICATION</scope>
    <source>
        <strain evidence="9">Glennie</strain>
    </source>
</reference>
<dbReference type="InterPro" id="IPR001849">
    <property type="entry name" value="PH_domain"/>
</dbReference>
<dbReference type="SUPFAM" id="SSF48065">
    <property type="entry name" value="DBL homology domain (DH-domain)"/>
    <property type="match status" value="1"/>
</dbReference>
<evidence type="ECO:0000256" key="2">
    <source>
        <dbReference type="ARBA" id="ARBA00022490"/>
    </source>
</evidence>
<dbReference type="Ensembl" id="ENSOANT00000053668.1">
    <property type="protein sequence ID" value="ENSOANP00000044713.1"/>
    <property type="gene ID" value="ENSOANG00000004550.2"/>
</dbReference>
<dbReference type="SUPFAM" id="SSF50729">
    <property type="entry name" value="PH domain-like"/>
    <property type="match status" value="1"/>
</dbReference>
<dbReference type="GeneTree" id="ENSGT00940000165571"/>
<dbReference type="GO" id="GO:0005737">
    <property type="term" value="C:cytoplasm"/>
    <property type="evidence" value="ECO:0007669"/>
    <property type="project" value="UniProtKB-SubCell"/>
</dbReference>
<protein>
    <recommendedName>
        <fullName evidence="4">Rho guanine nucleotide exchange factor 3</fullName>
    </recommendedName>
</protein>
<evidence type="ECO:0000256" key="6">
    <source>
        <dbReference type="SAM" id="MobiDB-lite"/>
    </source>
</evidence>
<organism evidence="9 10">
    <name type="scientific">Ornithorhynchus anatinus</name>
    <name type="common">Duckbill platypus</name>
    <dbReference type="NCBI Taxonomy" id="9258"/>
    <lineage>
        <taxon>Eukaryota</taxon>
        <taxon>Metazoa</taxon>
        <taxon>Chordata</taxon>
        <taxon>Craniata</taxon>
        <taxon>Vertebrata</taxon>
        <taxon>Euteleostomi</taxon>
        <taxon>Mammalia</taxon>
        <taxon>Monotremata</taxon>
        <taxon>Ornithorhynchidae</taxon>
        <taxon>Ornithorhynchus</taxon>
    </lineage>
</organism>
<dbReference type="Gene3D" id="2.30.29.30">
    <property type="entry name" value="Pleckstrin-homology domain (PH domain)/Phosphotyrosine-binding domain (PTB)"/>
    <property type="match status" value="1"/>
</dbReference>
<dbReference type="InterPro" id="IPR044129">
    <property type="entry name" value="PH_RhoGEF3_XPLN"/>
</dbReference>
<reference evidence="9 10" key="1">
    <citation type="journal article" date="2008" name="Nature">
        <title>Genome analysis of the platypus reveals unique signatures of evolution.</title>
        <authorList>
            <person name="Warren W.C."/>
            <person name="Hillier L.W."/>
            <person name="Marshall Graves J.A."/>
            <person name="Birney E."/>
            <person name="Ponting C.P."/>
            <person name="Grutzner F."/>
            <person name="Belov K."/>
            <person name="Miller W."/>
            <person name="Clarke L."/>
            <person name="Chinwalla A.T."/>
            <person name="Yang S.P."/>
            <person name="Heger A."/>
            <person name="Locke D.P."/>
            <person name="Miethke P."/>
            <person name="Waters P.D."/>
            <person name="Veyrunes F."/>
            <person name="Fulton L."/>
            <person name="Fulton B."/>
            <person name="Graves T."/>
            <person name="Wallis J."/>
            <person name="Puente X.S."/>
            <person name="Lopez-Otin C."/>
            <person name="Ordonez G.R."/>
            <person name="Eichler E.E."/>
            <person name="Chen L."/>
            <person name="Cheng Z."/>
            <person name="Deakin J.E."/>
            <person name="Alsop A."/>
            <person name="Thompson K."/>
            <person name="Kirby P."/>
            <person name="Papenfuss A.T."/>
            <person name="Wakefield M.J."/>
            <person name="Olender T."/>
            <person name="Lancet D."/>
            <person name="Huttley G.A."/>
            <person name="Smit A.F."/>
            <person name="Pask A."/>
            <person name="Temple-Smith P."/>
            <person name="Batzer M.A."/>
            <person name="Walker J.A."/>
            <person name="Konkel M.K."/>
            <person name="Harris R.S."/>
            <person name="Whittington C.M."/>
            <person name="Wong E.S."/>
            <person name="Gemmell N.J."/>
            <person name="Buschiazzo E."/>
            <person name="Vargas Jentzsch I.M."/>
            <person name="Merkel A."/>
            <person name="Schmitz J."/>
            <person name="Zemann A."/>
            <person name="Churakov G."/>
            <person name="Kriegs J.O."/>
            <person name="Brosius J."/>
            <person name="Murchison E.P."/>
            <person name="Sachidanandam R."/>
            <person name="Smith C."/>
            <person name="Hannon G.J."/>
            <person name="Tsend-Ayush E."/>
            <person name="McMillan D."/>
            <person name="Attenborough R."/>
            <person name="Rens W."/>
            <person name="Ferguson-Smith M."/>
            <person name="Lefevre C.M."/>
            <person name="Sharp J.A."/>
            <person name="Nicholas K.R."/>
            <person name="Ray D.A."/>
            <person name="Kube M."/>
            <person name="Reinhardt R."/>
            <person name="Pringle T.H."/>
            <person name="Taylor J."/>
            <person name="Jones R.C."/>
            <person name="Nixon B."/>
            <person name="Dacheux J.L."/>
            <person name="Niwa H."/>
            <person name="Sekita Y."/>
            <person name="Huang X."/>
            <person name="Stark A."/>
            <person name="Kheradpour P."/>
            <person name="Kellis M."/>
            <person name="Flicek P."/>
            <person name="Chen Y."/>
            <person name="Webber C."/>
            <person name="Hardison R."/>
            <person name="Nelson J."/>
            <person name="Hallsworth-Pepin K."/>
            <person name="Delehaunty K."/>
            <person name="Markovic C."/>
            <person name="Minx P."/>
            <person name="Feng Y."/>
            <person name="Kremitzki C."/>
            <person name="Mitreva M."/>
            <person name="Glasscock J."/>
            <person name="Wylie T."/>
            <person name="Wohldmann P."/>
            <person name="Thiru P."/>
            <person name="Nhan M.N."/>
            <person name="Pohl C.S."/>
            <person name="Smith S.M."/>
            <person name="Hou S."/>
            <person name="Nefedov M."/>
            <person name="de Jong P.J."/>
            <person name="Renfree M.B."/>
            <person name="Mardis E.R."/>
            <person name="Wilson R.K."/>
        </authorList>
    </citation>
    <scope>NUCLEOTIDE SEQUENCE [LARGE SCALE GENOMIC DNA]</scope>
    <source>
        <strain evidence="9 10">Glennie</strain>
    </source>
</reference>
<dbReference type="PANTHER" id="PTHR46006">
    <property type="entry name" value="RHO GUANINE NUCLEOTIDE EXCHANGE FACTOR AT 64C, ISOFORM A"/>
    <property type="match status" value="1"/>
</dbReference>
<dbReference type="GO" id="GO:0035556">
    <property type="term" value="P:intracellular signal transduction"/>
    <property type="evidence" value="ECO:0007669"/>
    <property type="project" value="InterPro"/>
</dbReference>
<dbReference type="InterPro" id="IPR055251">
    <property type="entry name" value="SOS1_NGEF_PH"/>
</dbReference>
<dbReference type="SMART" id="SM00233">
    <property type="entry name" value="PH"/>
    <property type="match status" value="1"/>
</dbReference>
<evidence type="ECO:0000259" key="8">
    <source>
        <dbReference type="PROSITE" id="PS50010"/>
    </source>
</evidence>
<dbReference type="InterPro" id="IPR001331">
    <property type="entry name" value="GDS_CDC24_CS"/>
</dbReference>